<feature type="region of interest" description="Disordered" evidence="1">
    <location>
        <begin position="1"/>
        <end position="25"/>
    </location>
</feature>
<dbReference type="OrthoDB" id="6169353at2"/>
<dbReference type="AlphaFoldDB" id="A0A1S1NYZ4"/>
<name>A0A1S1NYZ4_9GAMM</name>
<protein>
    <submittedName>
        <fullName evidence="2">Uncharacterized protein</fullName>
    </submittedName>
</protein>
<evidence type="ECO:0000313" key="2">
    <source>
        <dbReference type="EMBL" id="QEL10853.1"/>
    </source>
</evidence>
<feature type="compositionally biased region" description="Basic and acidic residues" evidence="1">
    <location>
        <begin position="12"/>
        <end position="22"/>
    </location>
</feature>
<dbReference type="InterPro" id="IPR036388">
    <property type="entry name" value="WH-like_DNA-bd_sf"/>
</dbReference>
<dbReference type="Proteomes" id="UP000322553">
    <property type="component" value="Chromosome"/>
</dbReference>
<dbReference type="EMBL" id="CP043420">
    <property type="protein sequence ID" value="QEL10853.1"/>
    <property type="molecule type" value="Genomic_DNA"/>
</dbReference>
<accession>A0A1S1NYZ4</accession>
<proteinExistence type="predicted"/>
<dbReference type="STRING" id="657387.BH688_02990"/>
<gene>
    <name evidence="2" type="ORF">FY550_06755</name>
</gene>
<dbReference type="SUPFAM" id="SSF46785">
    <property type="entry name" value="Winged helix' DNA-binding domain"/>
    <property type="match status" value="1"/>
</dbReference>
<reference evidence="2 3" key="1">
    <citation type="submission" date="2019-08" db="EMBL/GenBank/DDBJ databases">
        <title>Complete genome sequence of Kushneria sp. YCWA18, a halophilic phosphate-solubilizing bacterium isolated from Daqiao saltern in China.</title>
        <authorList>
            <person name="Du G.-X."/>
            <person name="Qu L.-Y."/>
        </authorList>
    </citation>
    <scope>NUCLEOTIDE SEQUENCE [LARGE SCALE GENOMIC DNA]</scope>
    <source>
        <strain evidence="2 3">YCWA18</strain>
    </source>
</reference>
<dbReference type="InterPro" id="IPR036390">
    <property type="entry name" value="WH_DNA-bd_sf"/>
</dbReference>
<evidence type="ECO:0000256" key="1">
    <source>
        <dbReference type="SAM" id="MobiDB-lite"/>
    </source>
</evidence>
<dbReference type="KEGG" id="kuy:FY550_06755"/>
<dbReference type="Gene3D" id="1.10.10.10">
    <property type="entry name" value="Winged helix-like DNA-binding domain superfamily/Winged helix DNA-binding domain"/>
    <property type="match status" value="1"/>
</dbReference>
<sequence>MATPIGTPSGAETKRAAFDAHRRSGGISRQQLRVMKALANCREGALTRQQLSARIPMPLTSVCGRVRELLDAGHLELGEQERRSDGPARSRVQLTNAGYDALELMLEAQEES</sequence>
<keyword evidence="3" id="KW-1185">Reference proteome</keyword>
<evidence type="ECO:0000313" key="3">
    <source>
        <dbReference type="Proteomes" id="UP000322553"/>
    </source>
</evidence>
<organism evidence="2 3">
    <name type="scientific">Kushneria phosphatilytica</name>
    <dbReference type="NCBI Taxonomy" id="657387"/>
    <lineage>
        <taxon>Bacteria</taxon>
        <taxon>Pseudomonadati</taxon>
        <taxon>Pseudomonadota</taxon>
        <taxon>Gammaproteobacteria</taxon>
        <taxon>Oceanospirillales</taxon>
        <taxon>Halomonadaceae</taxon>
        <taxon>Kushneria</taxon>
    </lineage>
</organism>
<dbReference type="RefSeq" id="WP_070977050.1">
    <property type="nucleotide sequence ID" value="NZ_CP043420.1"/>
</dbReference>